<feature type="domain" description="Lantibiotic biosynthesis protein dehydration" evidence="2">
    <location>
        <begin position="211"/>
        <end position="585"/>
    </location>
</feature>
<gene>
    <name evidence="3" type="ORF">SC09_Contig28orf00137</name>
</gene>
<dbReference type="Pfam" id="PF13575">
    <property type="entry name" value="DUF4135"/>
    <property type="match status" value="1"/>
</dbReference>
<feature type="binding site" evidence="1">
    <location>
        <position position="929"/>
    </location>
    <ligand>
        <name>Zn(2+)</name>
        <dbReference type="ChEBI" id="CHEBI:29105"/>
    </ligand>
</feature>
<dbReference type="InterPro" id="IPR025410">
    <property type="entry name" value="Lant_dehyd"/>
</dbReference>
<dbReference type="InterPro" id="IPR017146">
    <property type="entry name" value="Lanti_2_LanM"/>
</dbReference>
<comment type="caution">
    <text evidence="3">The sequence shown here is derived from an EMBL/GenBank/DDBJ whole genome shotgun (WGS) entry which is preliminary data.</text>
</comment>
<dbReference type="PANTHER" id="PTHR12736:SF7">
    <property type="entry name" value="LANC-LIKE PROTEIN 3"/>
    <property type="match status" value="1"/>
</dbReference>
<dbReference type="GO" id="GO:0005975">
    <property type="term" value="P:carbohydrate metabolic process"/>
    <property type="evidence" value="ECO:0007669"/>
    <property type="project" value="InterPro"/>
</dbReference>
<dbReference type="PATRIC" id="fig|1423.173.peg.3436"/>
<dbReference type="Pfam" id="PF05147">
    <property type="entry name" value="LANC_like"/>
    <property type="match status" value="1"/>
</dbReference>
<organism evidence="3 4">
    <name type="scientific">Bacillus subtilis</name>
    <dbReference type="NCBI Taxonomy" id="1423"/>
    <lineage>
        <taxon>Bacteria</taxon>
        <taxon>Bacillati</taxon>
        <taxon>Bacillota</taxon>
        <taxon>Bacilli</taxon>
        <taxon>Bacillales</taxon>
        <taxon>Bacillaceae</taxon>
        <taxon>Bacillus</taxon>
    </lineage>
</organism>
<evidence type="ECO:0000313" key="3">
    <source>
        <dbReference type="EMBL" id="KIU09991.1"/>
    </source>
</evidence>
<dbReference type="SUPFAM" id="SSF158745">
    <property type="entry name" value="LanC-like"/>
    <property type="match status" value="1"/>
</dbReference>
<dbReference type="PIRSF" id="PIRSF037228">
    <property type="entry name" value="Lant_mod_RumM"/>
    <property type="match status" value="1"/>
</dbReference>
<dbReference type="Gene3D" id="1.50.10.10">
    <property type="match status" value="1"/>
</dbReference>
<dbReference type="SMART" id="SM01260">
    <property type="entry name" value="LANC_like"/>
    <property type="match status" value="1"/>
</dbReference>
<dbReference type="GO" id="GO:0046872">
    <property type="term" value="F:metal ion binding"/>
    <property type="evidence" value="ECO:0007669"/>
    <property type="project" value="UniProtKB-KW"/>
</dbReference>
<dbReference type="CDD" id="cd04792">
    <property type="entry name" value="LanM-like"/>
    <property type="match status" value="1"/>
</dbReference>
<dbReference type="GO" id="GO:0031179">
    <property type="term" value="P:peptide modification"/>
    <property type="evidence" value="ECO:0007669"/>
    <property type="project" value="InterPro"/>
</dbReference>
<dbReference type="NCBIfam" id="TIGR03897">
    <property type="entry name" value="lanti_2_LanM"/>
    <property type="match status" value="1"/>
</dbReference>
<dbReference type="PRINTS" id="PR01955">
    <property type="entry name" value="LANCFRANKIA"/>
</dbReference>
<dbReference type="Proteomes" id="UP000032247">
    <property type="component" value="Unassembled WGS sequence"/>
</dbReference>
<dbReference type="InterPro" id="IPR012341">
    <property type="entry name" value="6hp_glycosidase-like_sf"/>
</dbReference>
<dbReference type="PANTHER" id="PTHR12736">
    <property type="entry name" value="LANC-LIKE PROTEIN"/>
    <property type="match status" value="1"/>
</dbReference>
<dbReference type="AlphaFoldDB" id="A0A0D1L333"/>
<keyword evidence="1" id="KW-0479">Metal-binding</keyword>
<feature type="binding site" evidence="1">
    <location>
        <position position="974"/>
    </location>
    <ligand>
        <name>Zn(2+)</name>
        <dbReference type="ChEBI" id="CHEBI:29105"/>
    </ligand>
</feature>
<evidence type="ECO:0000313" key="4">
    <source>
        <dbReference type="Proteomes" id="UP000032247"/>
    </source>
</evidence>
<keyword evidence="1" id="KW-0862">Zinc</keyword>
<dbReference type="GO" id="GO:0005886">
    <property type="term" value="C:plasma membrane"/>
    <property type="evidence" value="ECO:0007669"/>
    <property type="project" value="TreeGrafter"/>
</dbReference>
<proteinExistence type="predicted"/>
<sequence>MHTKLKWNSVWNRSSSISERKVRRPLNTNWDELTNRRFERWKSFVESDEGIRIENVLATQNIDEETLKHTINAKEVEFINESDHLGWLEIIQLVDEQSYKDVNIEVRKDILFFSFIKPFLKIARGKLEEILYSHSNKSLIKEELSPSVIDDSLNILGETLSAISSRILILELNVARVAGKLRGETSEERASYFNKVLLNDPAYVRSIREEYIVLTRLLATKTMYWIQNTSELLIRFHQDKGLLESEFTNGKKLGKVISIDTGSSVSDTHNKGKTVAILNFETGIKIVYKPRSLEIDIKFNKFVNYLNGKNLSFDLKTVHTLNKKSYGWTQFISYKECQEELQIGKFYWRIGSYLAILYAMNAVDFHMQNLIAEGEYPILVDLESLFHNNSTYTDTSAFSRAQEHIERSVLRIGLLPRKINSKAGFEGIDLSALGAQEGQVSPHKTSTIVDRDKDTVRIEEKNFPIPVSQHRPMLHGQIINSVAYEGDIIKGFEETYFLFMKYKQDMLEQIDSFKGVTVRQILRGTSRYANLLKISLHPDFMRDGLDREMILDKLWLDTKLNPRLNQVVNSEKDDLFLGDIPYFTSKPESTNMWDSNGRKINNFFKTSALNETKEKINEMNESDCHEQVSFIKTAILVIKDSYRKHKVFDINPRLHVFNPKDFFQEAIKIGDFLASRAIEGEQLDGQEDVSWIGSFVDNQREDQFKISAANSSLYEGVGGISLFLAYLGRLSNDEKYTKLSKKALVAVHKNMSASSDLGAFGGIASYLYLLDHLSKLWNDEQLLKNELHSALNKLDSLIERDENNDILTGVAGTAVILINLFKRYKEEQILNLITKCGNRLIQNINVMEKGVGWKVPANPTPASGFAHGASGIIWALYEIYAITEQTVFKEVAEKALEFERTLFIPKKNNWADIKLENGQFRNDNFVAWCNGAAGIGLGRILILPHNQNELIKDEAQVAINTTLKYGFEHDHSLCHGDLGNLDILMYAAENFNKKLSVNVTELSHKILNDIKLRGWLTGFEKNNESPSLMMGYAGIGLGLLKIFAPTEVPSVLRLQSPLELKL</sequence>
<dbReference type="PRINTS" id="PR01950">
    <property type="entry name" value="LANCSUPER"/>
</dbReference>
<name>A0A0D1L333_BACIU</name>
<evidence type="ECO:0000259" key="2">
    <source>
        <dbReference type="Pfam" id="PF13575"/>
    </source>
</evidence>
<protein>
    <submittedName>
        <fullName evidence="3">MrsM protein</fullName>
    </submittedName>
</protein>
<accession>A0A0D1L333</accession>
<feature type="binding site" evidence="1">
    <location>
        <position position="975"/>
    </location>
    <ligand>
        <name>Zn(2+)</name>
        <dbReference type="ChEBI" id="CHEBI:29105"/>
    </ligand>
</feature>
<dbReference type="EMBL" id="JXBC01000006">
    <property type="protein sequence ID" value="KIU09991.1"/>
    <property type="molecule type" value="Genomic_DNA"/>
</dbReference>
<reference evidence="3 4" key="1">
    <citation type="submission" date="2014-12" db="EMBL/GenBank/DDBJ databases">
        <title>Comparative genome analysis of Bacillus coagulans HM-08, Clostridium butyricum HM-68, Bacillus subtilis HM-66 and Bacillus licheniformis BL-09.</title>
        <authorList>
            <person name="Zhang H."/>
        </authorList>
    </citation>
    <scope>NUCLEOTIDE SEQUENCE [LARGE SCALE GENOMIC DNA]</scope>
    <source>
        <strain evidence="3 4">HM-66</strain>
    </source>
</reference>
<dbReference type="InterPro" id="IPR007822">
    <property type="entry name" value="LANC-like"/>
</dbReference>
<evidence type="ECO:0000256" key="1">
    <source>
        <dbReference type="PIRSR" id="PIRSR607822-1"/>
    </source>
</evidence>